<dbReference type="GO" id="GO:0009432">
    <property type="term" value="P:SOS response"/>
    <property type="evidence" value="ECO:0007669"/>
    <property type="project" value="TreeGrafter"/>
</dbReference>
<dbReference type="GO" id="GO:0018169">
    <property type="term" value="F:ribosomal S6-glutamic acid ligase activity"/>
    <property type="evidence" value="ECO:0007669"/>
    <property type="project" value="TreeGrafter"/>
</dbReference>
<evidence type="ECO:0000259" key="2">
    <source>
        <dbReference type="PROSITE" id="PS50975"/>
    </source>
</evidence>
<proteinExistence type="predicted"/>
<dbReference type="Gene3D" id="3.30.470.20">
    <property type="entry name" value="ATP-grasp fold, B domain"/>
    <property type="match status" value="1"/>
</dbReference>
<name>A0A1X0B9E7_9MYCO</name>
<organism evidence="3 4">
    <name type="scientific">Mycobacterium aquaticum</name>
    <dbReference type="NCBI Taxonomy" id="1927124"/>
    <lineage>
        <taxon>Bacteria</taxon>
        <taxon>Bacillati</taxon>
        <taxon>Actinomycetota</taxon>
        <taxon>Actinomycetes</taxon>
        <taxon>Mycobacteriales</taxon>
        <taxon>Mycobacteriaceae</taxon>
        <taxon>Mycobacterium</taxon>
    </lineage>
</organism>
<dbReference type="PROSITE" id="PS50975">
    <property type="entry name" value="ATP_GRASP"/>
    <property type="match status" value="1"/>
</dbReference>
<dbReference type="InterPro" id="IPR011761">
    <property type="entry name" value="ATP-grasp"/>
</dbReference>
<keyword evidence="1" id="KW-0547">Nucleotide-binding</keyword>
<accession>A0A1X0B9E7</accession>
<dbReference type="GO" id="GO:0046872">
    <property type="term" value="F:metal ion binding"/>
    <property type="evidence" value="ECO:0007669"/>
    <property type="project" value="InterPro"/>
</dbReference>
<dbReference type="EMBL" id="MVHF01000003">
    <property type="protein sequence ID" value="ORA38829.1"/>
    <property type="molecule type" value="Genomic_DNA"/>
</dbReference>
<keyword evidence="4" id="KW-1185">Reference proteome</keyword>
<comment type="caution">
    <text evidence="3">The sequence shown here is derived from an EMBL/GenBank/DDBJ whole genome shotgun (WGS) entry which is preliminary data.</text>
</comment>
<protein>
    <recommendedName>
        <fullName evidence="2">ATP-grasp domain-containing protein</fullName>
    </recommendedName>
</protein>
<dbReference type="GO" id="GO:0005524">
    <property type="term" value="F:ATP binding"/>
    <property type="evidence" value="ECO:0007669"/>
    <property type="project" value="UniProtKB-UniRule"/>
</dbReference>
<dbReference type="SUPFAM" id="SSF56059">
    <property type="entry name" value="Glutathione synthetase ATP-binding domain-like"/>
    <property type="match status" value="1"/>
</dbReference>
<dbReference type="PANTHER" id="PTHR21621">
    <property type="entry name" value="RIBOSOMAL PROTEIN S6 MODIFICATION PROTEIN"/>
    <property type="match status" value="1"/>
</dbReference>
<evidence type="ECO:0000313" key="4">
    <source>
        <dbReference type="Proteomes" id="UP000192448"/>
    </source>
</evidence>
<dbReference type="Proteomes" id="UP000192448">
    <property type="component" value="Unassembled WGS sequence"/>
</dbReference>
<reference evidence="3 4" key="1">
    <citation type="submission" date="2017-02" db="EMBL/GenBank/DDBJ databases">
        <title>The new phylogeny of genus Mycobacterium.</title>
        <authorList>
            <person name="Tortoli E."/>
            <person name="Trovato A."/>
            <person name="Cirillo D.M."/>
        </authorList>
    </citation>
    <scope>NUCLEOTIDE SEQUENCE [LARGE SCALE GENOMIC DNA]</scope>
    <source>
        <strain evidence="3 4">RW6</strain>
    </source>
</reference>
<dbReference type="STRING" id="1927124.BST13_05240"/>
<evidence type="ECO:0000313" key="3">
    <source>
        <dbReference type="EMBL" id="ORA38829.1"/>
    </source>
</evidence>
<dbReference type="PANTHER" id="PTHR21621:SF0">
    <property type="entry name" value="BETA-CITRYLGLUTAMATE SYNTHASE B-RELATED"/>
    <property type="match status" value="1"/>
</dbReference>
<dbReference type="AlphaFoldDB" id="A0A1X0B9E7"/>
<sequence length="313" mass="34524">MVTVADDIHALAVAHELRSRPGTECAIIEVDRLVNSGGFNWQAHVADSQVPSQPEPTHVANLDVIWWRRANAPDRADLSGLTPPQADVVRNDTKTSLRGILLTDFRGSWVSDPAATELADNKLSQLRVARDVGFTVPRTLVSNNPTAVRDFCDGLGNDVVVKLVHGSRAMGAIPTRMVTAEVLDDEASIRVAPTIYQQFVGGTHHLRAHVFGDNVYAAMLDSDRLDWRVDLTTPMANWAVPEKLRHMLCEVVRRLGLRMGIVDLKLDEDGDPVWLELNPQGQFLFVEALAGIPLTTLLANFLTSEAHRQRVEV</sequence>
<feature type="domain" description="ATP-grasp" evidence="2">
    <location>
        <begin position="126"/>
        <end position="303"/>
    </location>
</feature>
<gene>
    <name evidence="3" type="ORF">BST13_05240</name>
</gene>
<dbReference type="GO" id="GO:0005737">
    <property type="term" value="C:cytoplasm"/>
    <property type="evidence" value="ECO:0007669"/>
    <property type="project" value="TreeGrafter"/>
</dbReference>
<keyword evidence="1" id="KW-0067">ATP-binding</keyword>
<evidence type="ECO:0000256" key="1">
    <source>
        <dbReference type="PROSITE-ProRule" id="PRU00409"/>
    </source>
</evidence>